<dbReference type="EMBL" id="AKHW03000422">
    <property type="protein sequence ID" value="KYO47400.1"/>
    <property type="molecule type" value="Genomic_DNA"/>
</dbReference>
<name>A0A151PEG7_ALLMI</name>
<feature type="compositionally biased region" description="Basic and acidic residues" evidence="1">
    <location>
        <begin position="84"/>
        <end position="95"/>
    </location>
</feature>
<proteinExistence type="predicted"/>
<accession>A0A151PEG7</accession>
<evidence type="ECO:0000313" key="4">
    <source>
        <dbReference type="Proteomes" id="UP000050525"/>
    </source>
</evidence>
<evidence type="ECO:0000256" key="1">
    <source>
        <dbReference type="SAM" id="MobiDB-lite"/>
    </source>
</evidence>
<keyword evidence="4" id="KW-1185">Reference proteome</keyword>
<dbReference type="Proteomes" id="UP000050525">
    <property type="component" value="Unassembled WGS sequence"/>
</dbReference>
<dbReference type="AlphaFoldDB" id="A0A151PEG7"/>
<sequence length="105" mass="11198">MTITTHSVSLLAIFGLPEAVLEKDCTDKSATPSPTGSCPPLSSACQKGAHTPDQPGEVRKETLQATRGAGNKESKQGSLHAVHWKQEEEGKEEQGTRSCSGFMKM</sequence>
<protein>
    <submittedName>
        <fullName evidence="3">Uncharacterized protein</fullName>
    </submittedName>
</protein>
<reference evidence="3 4" key="1">
    <citation type="journal article" date="2012" name="Genome Biol.">
        <title>Sequencing three crocodilian genomes to illuminate the evolution of archosaurs and amniotes.</title>
        <authorList>
            <person name="St John J.A."/>
            <person name="Braun E.L."/>
            <person name="Isberg S.R."/>
            <person name="Miles L.G."/>
            <person name="Chong A.Y."/>
            <person name="Gongora J."/>
            <person name="Dalzell P."/>
            <person name="Moran C."/>
            <person name="Bed'hom B."/>
            <person name="Abzhanov A."/>
            <person name="Burgess S.C."/>
            <person name="Cooksey A.M."/>
            <person name="Castoe T.A."/>
            <person name="Crawford N.G."/>
            <person name="Densmore L.D."/>
            <person name="Drew J.C."/>
            <person name="Edwards S.V."/>
            <person name="Faircloth B.C."/>
            <person name="Fujita M.K."/>
            <person name="Greenwold M.J."/>
            <person name="Hoffmann F.G."/>
            <person name="Howard J.M."/>
            <person name="Iguchi T."/>
            <person name="Janes D.E."/>
            <person name="Khan S.Y."/>
            <person name="Kohno S."/>
            <person name="de Koning A.J."/>
            <person name="Lance S.L."/>
            <person name="McCarthy F.M."/>
            <person name="McCormack J.E."/>
            <person name="Merchant M.E."/>
            <person name="Peterson D.G."/>
            <person name="Pollock D.D."/>
            <person name="Pourmand N."/>
            <person name="Raney B.J."/>
            <person name="Roessler K.A."/>
            <person name="Sanford J.R."/>
            <person name="Sawyer R.H."/>
            <person name="Schmidt C.J."/>
            <person name="Triplett E.W."/>
            <person name="Tuberville T.D."/>
            <person name="Venegas-Anaya M."/>
            <person name="Howard J.T."/>
            <person name="Jarvis E.D."/>
            <person name="Guillette L.J.Jr."/>
            <person name="Glenn T.C."/>
            <person name="Green R.E."/>
            <person name="Ray D.A."/>
        </authorList>
    </citation>
    <scope>NUCLEOTIDE SEQUENCE [LARGE SCALE GENOMIC DNA]</scope>
    <source>
        <strain evidence="3">KSC_2009_1</strain>
    </source>
</reference>
<feature type="signal peptide" evidence="2">
    <location>
        <begin position="1"/>
        <end position="22"/>
    </location>
</feature>
<evidence type="ECO:0000313" key="3">
    <source>
        <dbReference type="EMBL" id="KYO47400.1"/>
    </source>
</evidence>
<feature type="region of interest" description="Disordered" evidence="1">
    <location>
        <begin position="25"/>
        <end position="105"/>
    </location>
</feature>
<feature type="chain" id="PRO_5007586944" evidence="2">
    <location>
        <begin position="23"/>
        <end position="105"/>
    </location>
</feature>
<evidence type="ECO:0000256" key="2">
    <source>
        <dbReference type="SAM" id="SignalP"/>
    </source>
</evidence>
<comment type="caution">
    <text evidence="3">The sequence shown here is derived from an EMBL/GenBank/DDBJ whole genome shotgun (WGS) entry which is preliminary data.</text>
</comment>
<keyword evidence="2" id="KW-0732">Signal</keyword>
<organism evidence="3 4">
    <name type="scientific">Alligator mississippiensis</name>
    <name type="common">American alligator</name>
    <dbReference type="NCBI Taxonomy" id="8496"/>
    <lineage>
        <taxon>Eukaryota</taxon>
        <taxon>Metazoa</taxon>
        <taxon>Chordata</taxon>
        <taxon>Craniata</taxon>
        <taxon>Vertebrata</taxon>
        <taxon>Euteleostomi</taxon>
        <taxon>Archelosauria</taxon>
        <taxon>Archosauria</taxon>
        <taxon>Crocodylia</taxon>
        <taxon>Alligatoridae</taxon>
        <taxon>Alligatorinae</taxon>
        <taxon>Alligator</taxon>
    </lineage>
</organism>
<gene>
    <name evidence="3" type="ORF">Y1Q_0001208</name>
</gene>